<reference evidence="2 3" key="1">
    <citation type="submission" date="2021-05" db="EMBL/GenBank/DDBJ databases">
        <title>Draft genomes of bacteria isolated from model marine particles.</title>
        <authorList>
            <person name="Datta M.S."/>
            <person name="Schwartzman J.A."/>
            <person name="Enke T.N."/>
            <person name="Saavedra J."/>
            <person name="Cermak N."/>
            <person name="Cordero O.X."/>
        </authorList>
    </citation>
    <scope>NUCLEOTIDE SEQUENCE [LARGE SCALE GENOMIC DNA]</scope>
    <source>
        <strain evidence="2 3">D2M19</strain>
    </source>
</reference>
<name>A0ABS6AAP1_9GAMM</name>
<keyword evidence="3" id="KW-1185">Reference proteome</keyword>
<accession>A0ABS6AAP1</accession>
<proteinExistence type="predicted"/>
<sequence>MAALLVAAGSVFASALDDEIAALKTEVSAHSRNVYELEQKVLHPVDTRLAVFLTLTSPDGLDLDSVELFVDGTPVSAHHYSLRENGSLEQGGIQQLFTGNLASGSHELKAIITARAANDRFVRRESSHRFQKRPGALRLQMALEAKAPDFEPRVSFVEWK</sequence>
<feature type="coiled-coil region" evidence="1">
    <location>
        <begin position="13"/>
        <end position="40"/>
    </location>
</feature>
<evidence type="ECO:0000313" key="3">
    <source>
        <dbReference type="Proteomes" id="UP000753376"/>
    </source>
</evidence>
<comment type="caution">
    <text evidence="2">The sequence shown here is derived from an EMBL/GenBank/DDBJ whole genome shotgun (WGS) entry which is preliminary data.</text>
</comment>
<protein>
    <submittedName>
        <fullName evidence="2">AraC family transcriptional regulator</fullName>
    </submittedName>
</protein>
<dbReference type="EMBL" id="JAHKPV010000021">
    <property type="protein sequence ID" value="MBU2875211.1"/>
    <property type="molecule type" value="Genomic_DNA"/>
</dbReference>
<evidence type="ECO:0000313" key="2">
    <source>
        <dbReference type="EMBL" id="MBU2875211.1"/>
    </source>
</evidence>
<gene>
    <name evidence="2" type="ORF">KO508_14485</name>
</gene>
<keyword evidence="1" id="KW-0175">Coiled coil</keyword>
<dbReference type="Proteomes" id="UP000753376">
    <property type="component" value="Unassembled WGS sequence"/>
</dbReference>
<evidence type="ECO:0000256" key="1">
    <source>
        <dbReference type="SAM" id="Coils"/>
    </source>
</evidence>
<organism evidence="2 3">
    <name type="scientific">Marinobacter salexigens</name>
    <dbReference type="NCBI Taxonomy" id="1925763"/>
    <lineage>
        <taxon>Bacteria</taxon>
        <taxon>Pseudomonadati</taxon>
        <taxon>Pseudomonadota</taxon>
        <taxon>Gammaproteobacteria</taxon>
        <taxon>Pseudomonadales</taxon>
        <taxon>Marinobacteraceae</taxon>
        <taxon>Marinobacter</taxon>
    </lineage>
</organism>